<feature type="transmembrane region" description="Helical" evidence="3">
    <location>
        <begin position="1344"/>
        <end position="1364"/>
    </location>
</feature>
<accession>A0ABN9LLW1</accession>
<comment type="caution">
    <text evidence="4">The sequence shown here is derived from an EMBL/GenBank/DDBJ whole genome shotgun (WGS) entry which is preliminary data.</text>
</comment>
<feature type="coiled-coil region" evidence="1">
    <location>
        <begin position="594"/>
        <end position="715"/>
    </location>
</feature>
<evidence type="ECO:0000313" key="5">
    <source>
        <dbReference type="Proteomes" id="UP001176940"/>
    </source>
</evidence>
<proteinExistence type="predicted"/>
<gene>
    <name evidence="4" type="ORF">RIMI_LOCUS9434931</name>
</gene>
<keyword evidence="3" id="KW-0812">Transmembrane</keyword>
<feature type="coiled-coil region" evidence="1">
    <location>
        <begin position="743"/>
        <end position="826"/>
    </location>
</feature>
<dbReference type="EMBL" id="CAUEEQ010019560">
    <property type="protein sequence ID" value="CAJ0941996.1"/>
    <property type="molecule type" value="Genomic_DNA"/>
</dbReference>
<feature type="coiled-coil region" evidence="1">
    <location>
        <begin position="950"/>
        <end position="984"/>
    </location>
</feature>
<feature type="region of interest" description="Disordered" evidence="2">
    <location>
        <begin position="1262"/>
        <end position="1281"/>
    </location>
</feature>
<evidence type="ECO:0000256" key="2">
    <source>
        <dbReference type="SAM" id="MobiDB-lite"/>
    </source>
</evidence>
<organism evidence="4 5">
    <name type="scientific">Ranitomeya imitator</name>
    <name type="common">mimic poison frog</name>
    <dbReference type="NCBI Taxonomy" id="111125"/>
    <lineage>
        <taxon>Eukaryota</taxon>
        <taxon>Metazoa</taxon>
        <taxon>Chordata</taxon>
        <taxon>Craniata</taxon>
        <taxon>Vertebrata</taxon>
        <taxon>Euteleostomi</taxon>
        <taxon>Amphibia</taxon>
        <taxon>Batrachia</taxon>
        <taxon>Anura</taxon>
        <taxon>Neobatrachia</taxon>
        <taxon>Hyloidea</taxon>
        <taxon>Dendrobatidae</taxon>
        <taxon>Dendrobatinae</taxon>
        <taxon>Ranitomeya</taxon>
    </lineage>
</organism>
<sequence length="1719" mass="193379">FNACNQGKHRRTMLERRNEWRLQHQMQGTALNSSAVSCTVRVVLSRHTGGTRLPHIDYISVIKMHFGTNLPAGRFGGRTAHAPAILEDGGAREKTDGTTAGSYVTKEQSQNRWDPELLPHKVTLVRFLHCDLDIKVKMSSVTKGVKPSLRLLGELELRMRNLNLLQLLETLLTMKALQRTDKYTCAGTRCQGAMKQQEGGIARRWEDPDLRRPSDRTVPLSRIGGLSTALQNAVYQPWKEVAISYISQNCCCLALAAPAKRIDKLDRKYSNKKQRSTYLSRAAGHRKDPEAQIQHWNIDKEQGRQNQVELNNEAANELTRTPEGGSSEAAVPLRCALHSSCTGCERRSAGKQSCDVTALLSGRCAHSQCRRRAEKHSAGGQTALDSLYPIDSVGQIYFVETRIATREIDMLQSGKMCCMLISAAEEEVSVGRSTGTAHGRPPQLVVDVAVECEVVVSKTKTEELKDEMVVFLKVLSSRLEKKCHSLQTLFVGDGGIKGLHINTCKMCPRINSEAIEPTENIGSIFYKRLHRGYKWGQHTVKGFICPLCMKSHGTAEELFKHYEASHEPCSDAGHGGEVNSSTEREELLLLRREVQDLQASLKEEKWYAEELKKELENVQEQLKQNSIPDGVTTVSSTELQSLEQQMEEARTEIFNIKQMKDLFEQKAAQLATELVELKASRDEEKGHLAAAEETVKSLNQEIQIRSRVIEDLKTELLQRPGIEDVAVLKKELIQVQTLMDKTSLEREKESEKLKDECKQLQMQNANSEATINRLKTELQKGPQEVAVYVQELQQLKSSLAELSQKNETLVEKLLKKELEFTQLEEKQNEEIMSRKNLQINLNHRDVDCQQLQVRLSASEAAQQTLKTEVAEKGEANQKLKEELSEVEIKHQNLKVEFKQLQQQREEKVQHSLQQQSEINQLHSKLLETERQLGEAHGRLKEQRQLSAEKLMDKEQQVADLQLKLSRAEEQVKEQGSTSADLQHQLEKIRQQHQEQHTLQQTTTSKLREAQNFLIHSMNLQLFFLIEILVKHSMTGCRFICGHSRGESFTSILLYENNRKRRGNSPLSLLCTWVGMESSHRAALVPVKAGYIGGFVFPNVDIRNVFCAVMSSKVKYFHVMLQKSSFLVDILPSVAPLGSLAVCFPHSLTAGRKVKVKAQPLCSAFTLRPAVTVREADGKGPDGHQNSDLEQVLRQIGDKDQKIQNLEALLEKSKKNISVLEKEREDLCAKIESGEGATAVLTQLQEKNHTLQEQLTQLTEKLKNQSESHKQAQEDLHEQVQEQKSQLRASQDRVLSLETTIEELTSQLNESKEKMLQLDQQTIISGNVTLVLIISSSSYNVRQNIWDFYCALFETVLLSVVFILGGEKWLLHFSMSIIQSTITIIIASSTIIIASSTIIIASSTIIIASSTIIIASSAIIIASSAIIIASSAIIIAASAIIIASSAIIIAPTAIMIASSTIIIAPTTIIIAPTTIIIAPPPSSLPHHHHHCPTTIIIAPPPSSLPHHHHHCPTTIIMASSTIIIAPTTIIIASPPSSLPHHHHYGLQHHHHCPHHHHHCPTTIIIAPPPSSLPHHHHHCPTTIIMASSTIIIAPPPSSLPHHHHYGLQHHHPCPHHHHHHHCPHHHHHCLQRHHYCLQHHHHCPHHHHHCLQHHHRLPPHTQLHTWRQRRTQTHTQPHTRRHRHTHTAAHTQAHSHTHTQHPLTSPHVRSSRSTSRQLSV</sequence>
<evidence type="ECO:0000256" key="1">
    <source>
        <dbReference type="SAM" id="Coils"/>
    </source>
</evidence>
<feature type="transmembrane region" description="Helical" evidence="3">
    <location>
        <begin position="1453"/>
        <end position="1477"/>
    </location>
</feature>
<protein>
    <recommendedName>
        <fullName evidence="6">C2H2-type domain-containing protein</fullName>
    </recommendedName>
</protein>
<keyword evidence="5" id="KW-1185">Reference proteome</keyword>
<evidence type="ECO:0000313" key="4">
    <source>
        <dbReference type="EMBL" id="CAJ0941996.1"/>
    </source>
</evidence>
<keyword evidence="3" id="KW-0472">Membrane</keyword>
<evidence type="ECO:0000256" key="3">
    <source>
        <dbReference type="SAM" id="Phobius"/>
    </source>
</evidence>
<evidence type="ECO:0008006" key="6">
    <source>
        <dbReference type="Google" id="ProtNLM"/>
    </source>
</evidence>
<name>A0ABN9LLW1_9NEOB</name>
<feature type="transmembrane region" description="Helical" evidence="3">
    <location>
        <begin position="1411"/>
        <end position="1441"/>
    </location>
</feature>
<feature type="non-terminal residue" evidence="4">
    <location>
        <position position="1"/>
    </location>
</feature>
<feature type="region of interest" description="Disordered" evidence="2">
    <location>
        <begin position="1663"/>
        <end position="1719"/>
    </location>
</feature>
<feature type="coiled-coil region" evidence="1">
    <location>
        <begin position="862"/>
        <end position="910"/>
    </location>
</feature>
<feature type="transmembrane region" description="Helical" evidence="3">
    <location>
        <begin position="1321"/>
        <end position="1338"/>
    </location>
</feature>
<keyword evidence="1" id="KW-0175">Coiled coil</keyword>
<dbReference type="Proteomes" id="UP001176940">
    <property type="component" value="Unassembled WGS sequence"/>
</dbReference>
<feature type="compositionally biased region" description="Basic and acidic residues" evidence="2">
    <location>
        <begin position="1262"/>
        <end position="1280"/>
    </location>
</feature>
<dbReference type="PANTHER" id="PTHR23164">
    <property type="entry name" value="EARLY ENDOSOME ANTIGEN 1"/>
    <property type="match status" value="1"/>
</dbReference>
<dbReference type="PANTHER" id="PTHR23164:SF30">
    <property type="entry name" value="EARLY ENDOSOME ANTIGEN 1"/>
    <property type="match status" value="1"/>
</dbReference>
<reference evidence="4" key="1">
    <citation type="submission" date="2023-07" db="EMBL/GenBank/DDBJ databases">
        <authorList>
            <person name="Stuckert A."/>
        </authorList>
    </citation>
    <scope>NUCLEOTIDE SEQUENCE</scope>
</reference>
<feature type="compositionally biased region" description="Polar residues" evidence="2">
    <location>
        <begin position="1706"/>
        <end position="1719"/>
    </location>
</feature>
<keyword evidence="3" id="KW-1133">Transmembrane helix</keyword>
<feature type="transmembrane region" description="Helical" evidence="3">
    <location>
        <begin position="1376"/>
        <end position="1405"/>
    </location>
</feature>
<feature type="compositionally biased region" description="Basic residues" evidence="2">
    <location>
        <begin position="1665"/>
        <end position="1698"/>
    </location>
</feature>